<evidence type="ECO:0000256" key="7">
    <source>
        <dbReference type="ARBA" id="ARBA00023303"/>
    </source>
</evidence>
<proteinExistence type="predicted"/>
<keyword evidence="3 9" id="KW-0812">Transmembrane</keyword>
<dbReference type="InterPro" id="IPR018247">
    <property type="entry name" value="EF_Hand_1_Ca_BS"/>
</dbReference>
<sequence>MATDASHEMVELHTREVNVFTAFRRGCASHTHRWLYTIGLVIMYVTIGTLFYSSVEETSCTTGTCKWSIVDSIYFCTVTMSTVGYGDFIPSMPGTRAFTVLWIIIGIVFVFSALASGVGSLIHPLNDWGRQLLETWFPQKAVDLNGDGTVDYYVPRHWAVYYFKNMLPLFLIAIVFQTSCAAVFLAFEEWSYDEAIYHCIVTATTVGYGDMSITSDGGKLWAVFHIMVSVSIIGDLIATVDELREERRDLLAKVAQLSRRLDKELLDKCFATAIALRPDRERSGEGLSELEFVISMLLELGIVEMGKVRPFVYKFRELDADGTGWLSEADLDAMLRIEAEERSKTAAQGLLGSGHREKVYPETAKVAGGS</sequence>
<dbReference type="EMBL" id="HBNR01082569">
    <property type="protein sequence ID" value="CAE4659874.1"/>
    <property type="molecule type" value="Transcribed_RNA"/>
</dbReference>
<name>A0A7S4T1P3_9DINO</name>
<dbReference type="SUPFAM" id="SSF81324">
    <property type="entry name" value="Voltage-gated potassium channels"/>
    <property type="match status" value="2"/>
</dbReference>
<keyword evidence="8" id="KW-0175">Coiled coil</keyword>
<evidence type="ECO:0000256" key="3">
    <source>
        <dbReference type="ARBA" id="ARBA00022692"/>
    </source>
</evidence>
<evidence type="ECO:0000256" key="6">
    <source>
        <dbReference type="ARBA" id="ARBA00023136"/>
    </source>
</evidence>
<feature type="transmembrane region" description="Helical" evidence="9">
    <location>
        <begin position="100"/>
        <end position="122"/>
    </location>
</feature>
<dbReference type="GO" id="GO:0030322">
    <property type="term" value="P:stabilization of membrane potential"/>
    <property type="evidence" value="ECO:0007669"/>
    <property type="project" value="TreeGrafter"/>
</dbReference>
<dbReference type="InterPro" id="IPR002048">
    <property type="entry name" value="EF_hand_dom"/>
</dbReference>
<evidence type="ECO:0000256" key="4">
    <source>
        <dbReference type="ARBA" id="ARBA00022989"/>
    </source>
</evidence>
<dbReference type="AlphaFoldDB" id="A0A7S4T1P3"/>
<keyword evidence="5" id="KW-0406">Ion transport</keyword>
<feature type="domain" description="EF-hand" evidence="10">
    <location>
        <begin position="315"/>
        <end position="341"/>
    </location>
</feature>
<dbReference type="GO" id="GO:0005886">
    <property type="term" value="C:plasma membrane"/>
    <property type="evidence" value="ECO:0007669"/>
    <property type="project" value="TreeGrafter"/>
</dbReference>
<dbReference type="GO" id="GO:0005737">
    <property type="term" value="C:cytoplasm"/>
    <property type="evidence" value="ECO:0007669"/>
    <property type="project" value="UniProtKB-ARBA"/>
</dbReference>
<dbReference type="InterPro" id="IPR003280">
    <property type="entry name" value="2pore_dom_K_chnl"/>
</dbReference>
<dbReference type="PROSITE" id="PS50222">
    <property type="entry name" value="EF_HAND_2"/>
    <property type="match status" value="1"/>
</dbReference>
<dbReference type="Pfam" id="PF07885">
    <property type="entry name" value="Ion_trans_2"/>
    <property type="match status" value="2"/>
</dbReference>
<feature type="coiled-coil region" evidence="8">
    <location>
        <begin position="233"/>
        <end position="260"/>
    </location>
</feature>
<evidence type="ECO:0000259" key="10">
    <source>
        <dbReference type="PROSITE" id="PS50222"/>
    </source>
</evidence>
<dbReference type="PROSITE" id="PS00018">
    <property type="entry name" value="EF_HAND_1"/>
    <property type="match status" value="1"/>
</dbReference>
<organism evidence="11">
    <name type="scientific">Alexandrium monilatum</name>
    <dbReference type="NCBI Taxonomy" id="311494"/>
    <lineage>
        <taxon>Eukaryota</taxon>
        <taxon>Sar</taxon>
        <taxon>Alveolata</taxon>
        <taxon>Dinophyceae</taxon>
        <taxon>Gonyaulacales</taxon>
        <taxon>Pyrocystaceae</taxon>
        <taxon>Alexandrium</taxon>
    </lineage>
</organism>
<dbReference type="GO" id="GO:0005509">
    <property type="term" value="F:calcium ion binding"/>
    <property type="evidence" value="ECO:0007669"/>
    <property type="project" value="InterPro"/>
</dbReference>
<dbReference type="PRINTS" id="PR01333">
    <property type="entry name" value="2POREKCHANEL"/>
</dbReference>
<evidence type="ECO:0000313" key="11">
    <source>
        <dbReference type="EMBL" id="CAE4659874.1"/>
    </source>
</evidence>
<dbReference type="PANTHER" id="PTHR11003">
    <property type="entry name" value="POTASSIUM CHANNEL, SUBFAMILY K"/>
    <property type="match status" value="1"/>
</dbReference>
<dbReference type="PANTHER" id="PTHR11003:SF291">
    <property type="entry name" value="IP11374P"/>
    <property type="match status" value="1"/>
</dbReference>
<accession>A0A7S4T1P3</accession>
<dbReference type="Gene3D" id="1.10.287.70">
    <property type="match status" value="2"/>
</dbReference>
<comment type="subcellular location">
    <subcellularLocation>
        <location evidence="1">Membrane</location>
        <topology evidence="1">Multi-pass membrane protein</topology>
    </subcellularLocation>
</comment>
<protein>
    <recommendedName>
        <fullName evidence="10">EF-hand domain-containing protein</fullName>
    </recommendedName>
</protein>
<evidence type="ECO:0000256" key="1">
    <source>
        <dbReference type="ARBA" id="ARBA00004141"/>
    </source>
</evidence>
<dbReference type="InterPro" id="IPR013099">
    <property type="entry name" value="K_chnl_dom"/>
</dbReference>
<evidence type="ECO:0000256" key="8">
    <source>
        <dbReference type="SAM" id="Coils"/>
    </source>
</evidence>
<evidence type="ECO:0000256" key="5">
    <source>
        <dbReference type="ARBA" id="ARBA00023065"/>
    </source>
</evidence>
<feature type="transmembrane region" description="Helical" evidence="9">
    <location>
        <begin position="34"/>
        <end position="52"/>
    </location>
</feature>
<feature type="transmembrane region" description="Helical" evidence="9">
    <location>
        <begin position="220"/>
        <end position="238"/>
    </location>
</feature>
<evidence type="ECO:0000256" key="9">
    <source>
        <dbReference type="SAM" id="Phobius"/>
    </source>
</evidence>
<dbReference type="GO" id="GO:0015271">
    <property type="term" value="F:outward rectifier potassium channel activity"/>
    <property type="evidence" value="ECO:0007669"/>
    <property type="project" value="TreeGrafter"/>
</dbReference>
<keyword evidence="7" id="KW-0407">Ion channel</keyword>
<keyword evidence="2" id="KW-0813">Transport</keyword>
<keyword evidence="4 9" id="KW-1133">Transmembrane helix</keyword>
<gene>
    <name evidence="11" type="ORF">AMON00008_LOCUS59091</name>
</gene>
<feature type="transmembrane region" description="Helical" evidence="9">
    <location>
        <begin position="166"/>
        <end position="187"/>
    </location>
</feature>
<reference evidence="11" key="1">
    <citation type="submission" date="2021-01" db="EMBL/GenBank/DDBJ databases">
        <authorList>
            <person name="Corre E."/>
            <person name="Pelletier E."/>
            <person name="Niang G."/>
            <person name="Scheremetjew M."/>
            <person name="Finn R."/>
            <person name="Kale V."/>
            <person name="Holt S."/>
            <person name="Cochrane G."/>
            <person name="Meng A."/>
            <person name="Brown T."/>
            <person name="Cohen L."/>
        </authorList>
    </citation>
    <scope>NUCLEOTIDE SEQUENCE</scope>
    <source>
        <strain evidence="11">CCMP3105</strain>
    </source>
</reference>
<evidence type="ECO:0000256" key="2">
    <source>
        <dbReference type="ARBA" id="ARBA00022448"/>
    </source>
</evidence>
<keyword evidence="6 9" id="KW-0472">Membrane</keyword>
<dbReference type="GO" id="GO:0022841">
    <property type="term" value="F:potassium ion leak channel activity"/>
    <property type="evidence" value="ECO:0007669"/>
    <property type="project" value="TreeGrafter"/>
</dbReference>